<dbReference type="OrthoDB" id="559014at2"/>
<organism evidence="4 5">
    <name type="scientific">Cyanobium usitatum str. Tous</name>
    <dbReference type="NCBI Taxonomy" id="2116684"/>
    <lineage>
        <taxon>Bacteria</taxon>
        <taxon>Bacillati</taxon>
        <taxon>Cyanobacteriota</taxon>
        <taxon>Cyanophyceae</taxon>
        <taxon>Synechococcales</taxon>
        <taxon>Prochlorococcaceae</taxon>
        <taxon>Cyanobium</taxon>
    </lineage>
</organism>
<evidence type="ECO:0000313" key="5">
    <source>
        <dbReference type="Proteomes" id="UP000243002"/>
    </source>
</evidence>
<evidence type="ECO:0000256" key="3">
    <source>
        <dbReference type="SAM" id="Phobius"/>
    </source>
</evidence>
<reference evidence="4 5" key="1">
    <citation type="journal article" date="2018" name="Environ. Microbiol.">
        <title>Ecological and genomic features of two widespread freshwater picocyanobacteria.</title>
        <authorList>
            <person name="Cabello-Yeves P.J."/>
            <person name="Picazo A."/>
            <person name="Camacho A."/>
            <person name="Callieri C."/>
            <person name="Rosselli R."/>
            <person name="Roda-Garcia J.J."/>
            <person name="Coutinho F.H."/>
            <person name="Rodriguez-Valera F."/>
        </authorList>
    </citation>
    <scope>NUCLEOTIDE SEQUENCE [LARGE SCALE GENOMIC DNA]</scope>
    <source>
        <strain evidence="4 5">Tous</strain>
    </source>
</reference>
<dbReference type="InterPro" id="IPR011990">
    <property type="entry name" value="TPR-like_helical_dom_sf"/>
</dbReference>
<keyword evidence="3" id="KW-1133">Transmembrane helix</keyword>
<evidence type="ECO:0000256" key="2">
    <source>
        <dbReference type="SAM" id="MobiDB-lite"/>
    </source>
</evidence>
<evidence type="ECO:0000256" key="1">
    <source>
        <dbReference type="SAM" id="Coils"/>
    </source>
</evidence>
<keyword evidence="5" id="KW-1185">Reference proteome</keyword>
<evidence type="ECO:0000313" key="4">
    <source>
        <dbReference type="EMBL" id="PSJ05176.1"/>
    </source>
</evidence>
<keyword evidence="1" id="KW-0175">Coiled coil</keyword>
<gene>
    <name evidence="4" type="ORF">C7K55_07510</name>
</gene>
<name>A0A2P7MVG7_9CYAN</name>
<protein>
    <submittedName>
        <fullName evidence="4">Uncharacterized protein</fullName>
    </submittedName>
</protein>
<dbReference type="SUPFAM" id="SSF48452">
    <property type="entry name" value="TPR-like"/>
    <property type="match status" value="1"/>
</dbReference>
<dbReference type="Proteomes" id="UP000243002">
    <property type="component" value="Unassembled WGS sequence"/>
</dbReference>
<keyword evidence="3" id="KW-0812">Transmembrane</keyword>
<dbReference type="EMBL" id="PXXO01000007">
    <property type="protein sequence ID" value="PSJ05176.1"/>
    <property type="molecule type" value="Genomic_DNA"/>
</dbReference>
<dbReference type="Gene3D" id="1.25.40.10">
    <property type="entry name" value="Tetratricopeptide repeat domain"/>
    <property type="match status" value="1"/>
</dbReference>
<dbReference type="AlphaFoldDB" id="A0A2P7MVG7"/>
<proteinExistence type="predicted"/>
<sequence length="279" mass="30227">MPAAANRSGIWPVLAFVGAGALCVAAGWWLGQLQNGSTGSDPSRAALERQASSLQQQLNQGEASQAEQQRLLELLVALDRKAEATALLERLADQQPQQWSLRLLLAELRRDQQDRSGAERELRQLLNLRPDQIEGLQLMALLQLEMGRGAQAQSQLEAALQRASKPQLKPEALPIGLLLANLLQRRGQPGQGESLLLKLATEFPSDQRPLLARAMLQQERGDIKGAQESLALARSRKTGPSDPRLDQVAAAWGLAPLRDPSPVTPEKQTPAALAESGNP</sequence>
<accession>A0A2P7MVG7</accession>
<comment type="caution">
    <text evidence="4">The sequence shown here is derived from an EMBL/GenBank/DDBJ whole genome shotgun (WGS) entry which is preliminary data.</text>
</comment>
<feature type="coiled-coil region" evidence="1">
    <location>
        <begin position="101"/>
        <end position="128"/>
    </location>
</feature>
<keyword evidence="3" id="KW-0472">Membrane</keyword>
<dbReference type="RefSeq" id="WP_106502800.1">
    <property type="nucleotide sequence ID" value="NZ_PXXO01000007.1"/>
</dbReference>
<feature type="region of interest" description="Disordered" evidence="2">
    <location>
        <begin position="252"/>
        <end position="279"/>
    </location>
</feature>
<feature type="transmembrane region" description="Helical" evidence="3">
    <location>
        <begin position="9"/>
        <end position="30"/>
    </location>
</feature>